<dbReference type="AlphaFoldDB" id="A0A5A7QSC3"/>
<proteinExistence type="predicted"/>
<keyword evidence="3" id="KW-1185">Reference proteome</keyword>
<dbReference type="InterPro" id="IPR006502">
    <property type="entry name" value="PDDEXK-like"/>
</dbReference>
<dbReference type="OrthoDB" id="548115at2759"/>
<dbReference type="Pfam" id="PF04720">
    <property type="entry name" value="PDDEXK_6"/>
    <property type="match status" value="1"/>
</dbReference>
<sequence length="295" mass="32411">MARIPIPFKGLTAAFDGVQNGVGTVHLSALVRSFFEREFRRTDDEDDWEGMFGGDGEANELREAENYYSNARDLLENVFAGGEEDEERRRIHEAVEKAVAEIGGKSSSPDFNRRLVNLLRGGGLDAGICRSKCEKDGRRKYHDHEYVDVNAAAAAVGGGGGGRYIVEIFLAGEFTIWRPADGYSSLLETFPAIFVAKPNELRQVVKTMCAAVRRSMKSAGIDVPPWRRLAHVQSKWFGTHGRTTGSEEDDGRDLGVRRPDIAAPAEGIAFRCRETAAGGRTGNLSAIMNQKDVLM</sequence>
<name>A0A5A7QSC3_STRAF</name>
<feature type="region of interest" description="Disordered" evidence="1">
    <location>
        <begin position="239"/>
        <end position="258"/>
    </location>
</feature>
<gene>
    <name evidence="2" type="ORF">STAS_25290</name>
</gene>
<accession>A0A5A7QSC3</accession>
<dbReference type="Proteomes" id="UP000325081">
    <property type="component" value="Unassembled WGS sequence"/>
</dbReference>
<dbReference type="PANTHER" id="PTHR31579:SF42">
    <property type="entry name" value="DUF506 FAMILY PROTEIN (DUF506)"/>
    <property type="match status" value="1"/>
</dbReference>
<dbReference type="PANTHER" id="PTHR31579">
    <property type="entry name" value="OS03G0796600 PROTEIN"/>
    <property type="match status" value="1"/>
</dbReference>
<evidence type="ECO:0000256" key="1">
    <source>
        <dbReference type="SAM" id="MobiDB-lite"/>
    </source>
</evidence>
<evidence type="ECO:0000313" key="3">
    <source>
        <dbReference type="Proteomes" id="UP000325081"/>
    </source>
</evidence>
<comment type="caution">
    <text evidence="2">The sequence shown here is derived from an EMBL/GenBank/DDBJ whole genome shotgun (WGS) entry which is preliminary data.</text>
</comment>
<evidence type="ECO:0000313" key="2">
    <source>
        <dbReference type="EMBL" id="GER48144.1"/>
    </source>
</evidence>
<organism evidence="2 3">
    <name type="scientific">Striga asiatica</name>
    <name type="common">Asiatic witchweed</name>
    <name type="synonym">Buchnera asiatica</name>
    <dbReference type="NCBI Taxonomy" id="4170"/>
    <lineage>
        <taxon>Eukaryota</taxon>
        <taxon>Viridiplantae</taxon>
        <taxon>Streptophyta</taxon>
        <taxon>Embryophyta</taxon>
        <taxon>Tracheophyta</taxon>
        <taxon>Spermatophyta</taxon>
        <taxon>Magnoliopsida</taxon>
        <taxon>eudicotyledons</taxon>
        <taxon>Gunneridae</taxon>
        <taxon>Pentapetalae</taxon>
        <taxon>asterids</taxon>
        <taxon>lamiids</taxon>
        <taxon>Lamiales</taxon>
        <taxon>Orobanchaceae</taxon>
        <taxon>Buchnereae</taxon>
        <taxon>Striga</taxon>
    </lineage>
</organism>
<protein>
    <submittedName>
        <fullName evidence="2">Uncharacterized protein</fullName>
    </submittedName>
</protein>
<reference evidence="3" key="1">
    <citation type="journal article" date="2019" name="Curr. Biol.">
        <title>Genome Sequence of Striga asiatica Provides Insight into the Evolution of Plant Parasitism.</title>
        <authorList>
            <person name="Yoshida S."/>
            <person name="Kim S."/>
            <person name="Wafula E.K."/>
            <person name="Tanskanen J."/>
            <person name="Kim Y.M."/>
            <person name="Honaas L."/>
            <person name="Yang Z."/>
            <person name="Spallek T."/>
            <person name="Conn C.E."/>
            <person name="Ichihashi Y."/>
            <person name="Cheong K."/>
            <person name="Cui S."/>
            <person name="Der J.P."/>
            <person name="Gundlach H."/>
            <person name="Jiao Y."/>
            <person name="Hori C."/>
            <person name="Ishida J.K."/>
            <person name="Kasahara H."/>
            <person name="Kiba T."/>
            <person name="Kim M.S."/>
            <person name="Koo N."/>
            <person name="Laohavisit A."/>
            <person name="Lee Y.H."/>
            <person name="Lumba S."/>
            <person name="McCourt P."/>
            <person name="Mortimer J.C."/>
            <person name="Mutuku J.M."/>
            <person name="Nomura T."/>
            <person name="Sasaki-Sekimoto Y."/>
            <person name="Seto Y."/>
            <person name="Wang Y."/>
            <person name="Wakatake T."/>
            <person name="Sakakibara H."/>
            <person name="Demura T."/>
            <person name="Yamaguchi S."/>
            <person name="Yoneyama K."/>
            <person name="Manabe R.I."/>
            <person name="Nelson D.C."/>
            <person name="Schulman A.H."/>
            <person name="Timko M.P."/>
            <person name="dePamphilis C.W."/>
            <person name="Choi D."/>
            <person name="Shirasu K."/>
        </authorList>
    </citation>
    <scope>NUCLEOTIDE SEQUENCE [LARGE SCALE GENOMIC DNA]</scope>
    <source>
        <strain evidence="3">cv. UVA1</strain>
    </source>
</reference>
<dbReference type="NCBIfam" id="TIGR01615">
    <property type="entry name" value="A_thal_3542"/>
    <property type="match status" value="1"/>
</dbReference>
<dbReference type="EMBL" id="BKCP01008181">
    <property type="protein sequence ID" value="GER48144.1"/>
    <property type="molecule type" value="Genomic_DNA"/>
</dbReference>